<comment type="caution">
    <text evidence="1">The sequence shown here is derived from an EMBL/GenBank/DDBJ whole genome shotgun (WGS) entry which is preliminary data.</text>
</comment>
<dbReference type="OrthoDB" id="9796523at2"/>
<keyword evidence="2" id="KW-1185">Reference proteome</keyword>
<organism evidence="1 2">
    <name type="scientific">Pontixanthobacter aestiaquae</name>
    <dbReference type="NCBI Taxonomy" id="1509367"/>
    <lineage>
        <taxon>Bacteria</taxon>
        <taxon>Pseudomonadati</taxon>
        <taxon>Pseudomonadota</taxon>
        <taxon>Alphaproteobacteria</taxon>
        <taxon>Sphingomonadales</taxon>
        <taxon>Erythrobacteraceae</taxon>
        <taxon>Pontixanthobacter</taxon>
    </lineage>
</organism>
<evidence type="ECO:0000313" key="2">
    <source>
        <dbReference type="Proteomes" id="UP000460290"/>
    </source>
</evidence>
<name>A0A844Z8H7_9SPHN</name>
<sequence>MPKRRKPSNLVPEKTMRIFCEGEKTEPIYVNGYLQNSVNSGRKSVIRIEKTRKNTPIQLVEAAISAKQSPNSLPDDEFWVVYDREAVSKYSHVLHSEARQKAVGQGINIALSNVCFEYWLLLHLIDTQAPYSSHTNLRTTSPFLDEFKLQTGKDYGKSSAETFSLLREWIPLARERAKRLNQNGHDNAVSPKNAQHHINPYVGVVDLLDAIDDFD</sequence>
<accession>A0A844Z8H7</accession>
<dbReference type="Proteomes" id="UP000460290">
    <property type="component" value="Unassembled WGS sequence"/>
</dbReference>
<proteinExistence type="predicted"/>
<dbReference type="InterPro" id="IPR025591">
    <property type="entry name" value="RloB"/>
</dbReference>
<gene>
    <name evidence="1" type="ORF">GRI35_10505</name>
</gene>
<evidence type="ECO:0000313" key="1">
    <source>
        <dbReference type="EMBL" id="MXO83794.1"/>
    </source>
</evidence>
<dbReference type="Pfam" id="PF13707">
    <property type="entry name" value="RloB"/>
    <property type="match status" value="1"/>
</dbReference>
<dbReference type="RefSeq" id="WP_160614115.1">
    <property type="nucleotide sequence ID" value="NZ_JAUFQM010000001.1"/>
</dbReference>
<protein>
    <submittedName>
        <fullName evidence="1">RloB domain-containing protein</fullName>
    </submittedName>
</protein>
<dbReference type="EMBL" id="WTYZ01000001">
    <property type="protein sequence ID" value="MXO83794.1"/>
    <property type="molecule type" value="Genomic_DNA"/>
</dbReference>
<dbReference type="AlphaFoldDB" id="A0A844Z8H7"/>
<reference evidence="1 2" key="1">
    <citation type="submission" date="2019-12" db="EMBL/GenBank/DDBJ databases">
        <title>Genomic-based taxomic classification of the family Erythrobacteraceae.</title>
        <authorList>
            <person name="Xu L."/>
        </authorList>
    </citation>
    <scope>NUCLEOTIDE SEQUENCE [LARGE SCALE GENOMIC DNA]</scope>
    <source>
        <strain evidence="1 2">KCTC 42006</strain>
    </source>
</reference>